<dbReference type="InterPro" id="IPR025944">
    <property type="entry name" value="Sigma_54_int_dom_CS"/>
</dbReference>
<keyword evidence="3" id="KW-0238">DNA-binding</keyword>
<dbReference type="EMBL" id="JAHWDQ010000001">
    <property type="protein sequence ID" value="MBW2939398.1"/>
    <property type="molecule type" value="Genomic_DNA"/>
</dbReference>
<dbReference type="RefSeq" id="WP_219041658.1">
    <property type="nucleotide sequence ID" value="NZ_JAHWDQ010000001.1"/>
</dbReference>
<dbReference type="InterPro" id="IPR002078">
    <property type="entry name" value="Sigma_54_int"/>
</dbReference>
<comment type="caution">
    <text evidence="7">The sequence shown here is derived from an EMBL/GenBank/DDBJ whole genome shotgun (WGS) entry which is preliminary data.</text>
</comment>
<evidence type="ECO:0000313" key="8">
    <source>
        <dbReference type="Proteomes" id="UP001166291"/>
    </source>
</evidence>
<dbReference type="SMART" id="SM00382">
    <property type="entry name" value="AAA"/>
    <property type="match status" value="1"/>
</dbReference>
<dbReference type="InterPro" id="IPR001789">
    <property type="entry name" value="Sig_transdc_resp-reg_receiver"/>
</dbReference>
<proteinExistence type="predicted"/>
<dbReference type="PROSITE" id="PS50110">
    <property type="entry name" value="RESPONSE_REGULATORY"/>
    <property type="match status" value="1"/>
</dbReference>
<keyword evidence="1" id="KW-0547">Nucleotide-binding</keyword>
<feature type="domain" description="Sigma-54 factor interaction" evidence="5">
    <location>
        <begin position="137"/>
        <end position="366"/>
    </location>
</feature>
<organism evidence="7 8">
    <name type="scientific">Zhongshania aquimaris</name>
    <dbReference type="NCBI Taxonomy" id="2857107"/>
    <lineage>
        <taxon>Bacteria</taxon>
        <taxon>Pseudomonadati</taxon>
        <taxon>Pseudomonadota</taxon>
        <taxon>Gammaproteobacteria</taxon>
        <taxon>Cellvibrionales</taxon>
        <taxon>Spongiibacteraceae</taxon>
        <taxon>Zhongshania</taxon>
    </lineage>
</organism>
<protein>
    <submittedName>
        <fullName evidence="7">Sigma 54-interacting transcriptional regulator</fullName>
    </submittedName>
</protein>
<dbReference type="PROSITE" id="PS00676">
    <property type="entry name" value="SIGMA54_INTERACT_2"/>
    <property type="match status" value="1"/>
</dbReference>
<dbReference type="InterPro" id="IPR025662">
    <property type="entry name" value="Sigma_54_int_dom_ATP-bd_1"/>
</dbReference>
<dbReference type="InterPro" id="IPR003593">
    <property type="entry name" value="AAA+_ATPase"/>
</dbReference>
<dbReference type="PANTHER" id="PTHR32071">
    <property type="entry name" value="TRANSCRIPTIONAL REGULATORY PROTEIN"/>
    <property type="match status" value="1"/>
</dbReference>
<reference evidence="7" key="1">
    <citation type="submission" date="2021-07" db="EMBL/GenBank/DDBJ databases">
        <title>Zhongshania sp. CAU 1632 isolated from seawater.</title>
        <authorList>
            <person name="Kim W."/>
        </authorList>
    </citation>
    <scope>NUCLEOTIDE SEQUENCE</scope>
    <source>
        <strain evidence="7">CAU 1632</strain>
    </source>
</reference>
<dbReference type="PROSITE" id="PS50045">
    <property type="entry name" value="SIGMA54_INTERACT_4"/>
    <property type="match status" value="1"/>
</dbReference>
<evidence type="ECO:0000256" key="4">
    <source>
        <dbReference type="PROSITE-ProRule" id="PRU00169"/>
    </source>
</evidence>
<evidence type="ECO:0000259" key="6">
    <source>
        <dbReference type="PROSITE" id="PS50110"/>
    </source>
</evidence>
<dbReference type="PANTHER" id="PTHR32071:SF116">
    <property type="entry name" value="TRANSCRIPTIONAL REGULATORY PROTEIN GLRR"/>
    <property type="match status" value="1"/>
</dbReference>
<sequence length="454" mass="49574">MKTDGINVLLVDDDPGVLQLLSIRLNALGFNVSCADGGESALKKLGSERVNIVISDLRMDGMNGIELFENIQQHYPSIPVIVLTAHGSIKEAVSATQKGVFSFLTKPVDKDELLSSIQQALRLSDHDTTPETKTSKIITCSANMLQLLEQAKLLAQSDINILIRGESGTGKELLASTLQAFSPRADKPFIAINCSAIPADLLESELFGHVKGAFTGASRDNKGLFASADGGTVFLDEIGDMPAQLQVKLLRVLQEQKIRPVGSHDDIAINVRVLSATHQNLETAITDGKFREDLYYRLNVASLNLPALRDRVADIQLLARHFLNCIAQRNGGVCKKFSPAALEALMAYHWPGNIRQLNNVVEQTAALAPSPIIGEAQILATLPQVKASPVDNLSLTEARKNFEREYLQKLLFQTKGNVSDAARHAGRNRSDFHKLIKKHQLDPDVQRSAKRAGK</sequence>
<dbReference type="CDD" id="cd00009">
    <property type="entry name" value="AAA"/>
    <property type="match status" value="1"/>
</dbReference>
<keyword evidence="8" id="KW-1185">Reference proteome</keyword>
<dbReference type="SMART" id="SM00448">
    <property type="entry name" value="REC"/>
    <property type="match status" value="1"/>
</dbReference>
<feature type="domain" description="Response regulatory" evidence="6">
    <location>
        <begin position="7"/>
        <end position="121"/>
    </location>
</feature>
<keyword evidence="4" id="KW-0597">Phosphoprotein</keyword>
<evidence type="ECO:0000256" key="3">
    <source>
        <dbReference type="ARBA" id="ARBA00023125"/>
    </source>
</evidence>
<dbReference type="Proteomes" id="UP001166291">
    <property type="component" value="Unassembled WGS sequence"/>
</dbReference>
<evidence type="ECO:0000256" key="2">
    <source>
        <dbReference type="ARBA" id="ARBA00022840"/>
    </source>
</evidence>
<name>A0ABS6VMW5_9GAMM</name>
<accession>A0ABS6VMW5</accession>
<dbReference type="InterPro" id="IPR058031">
    <property type="entry name" value="AAA_lid_NorR"/>
</dbReference>
<dbReference type="Pfam" id="PF00072">
    <property type="entry name" value="Response_reg"/>
    <property type="match status" value="1"/>
</dbReference>
<evidence type="ECO:0000259" key="5">
    <source>
        <dbReference type="PROSITE" id="PS50045"/>
    </source>
</evidence>
<dbReference type="InterPro" id="IPR025943">
    <property type="entry name" value="Sigma_54_int_dom_ATP-bd_2"/>
</dbReference>
<dbReference type="PROSITE" id="PS00688">
    <property type="entry name" value="SIGMA54_INTERACT_3"/>
    <property type="match status" value="1"/>
</dbReference>
<dbReference type="Pfam" id="PF00158">
    <property type="entry name" value="Sigma54_activat"/>
    <property type="match status" value="1"/>
</dbReference>
<feature type="modified residue" description="4-aspartylphosphate" evidence="4">
    <location>
        <position position="56"/>
    </location>
</feature>
<evidence type="ECO:0000256" key="1">
    <source>
        <dbReference type="ARBA" id="ARBA00022741"/>
    </source>
</evidence>
<gene>
    <name evidence="7" type="ORF">KXJ70_01320</name>
</gene>
<dbReference type="Pfam" id="PF25601">
    <property type="entry name" value="AAA_lid_14"/>
    <property type="match status" value="1"/>
</dbReference>
<evidence type="ECO:0000313" key="7">
    <source>
        <dbReference type="EMBL" id="MBW2939398.1"/>
    </source>
</evidence>
<dbReference type="PROSITE" id="PS00675">
    <property type="entry name" value="SIGMA54_INTERACT_1"/>
    <property type="match status" value="1"/>
</dbReference>
<keyword evidence="2" id="KW-0067">ATP-binding</keyword>